<protein>
    <submittedName>
        <fullName evidence="2">DUF423 domain-containing protein</fullName>
    </submittedName>
</protein>
<comment type="caution">
    <text evidence="2">The sequence shown here is derived from an EMBL/GenBank/DDBJ whole genome shotgun (WGS) entry which is preliminary data.</text>
</comment>
<dbReference type="OrthoDB" id="5976194at2"/>
<evidence type="ECO:0000313" key="2">
    <source>
        <dbReference type="EMBL" id="RMH93066.1"/>
    </source>
</evidence>
<dbReference type="InterPro" id="IPR006696">
    <property type="entry name" value="DUF423"/>
</dbReference>
<reference evidence="2 3" key="1">
    <citation type="submission" date="2018-10" db="EMBL/GenBank/DDBJ databases">
        <title>Proposal of Lysobacter pythonis sp. nov. isolated from royal pythons (Python regius).</title>
        <authorList>
            <person name="Hans-Juergen B."/>
            <person name="Huptas C."/>
            <person name="Sandra B."/>
            <person name="Igor L."/>
            <person name="Joachim S."/>
            <person name="Siegfried S."/>
            <person name="Mareike W."/>
            <person name="Peter K."/>
        </authorList>
    </citation>
    <scope>NUCLEOTIDE SEQUENCE [LARGE SCALE GENOMIC DNA]</scope>
    <source>
        <strain evidence="2 3">4284/11</strain>
    </source>
</reference>
<proteinExistence type="predicted"/>
<keyword evidence="1" id="KW-0812">Transmembrane</keyword>
<feature type="transmembrane region" description="Helical" evidence="1">
    <location>
        <begin position="94"/>
        <end position="112"/>
    </location>
</feature>
<gene>
    <name evidence="2" type="ORF">EBB59_07455</name>
</gene>
<evidence type="ECO:0000313" key="3">
    <source>
        <dbReference type="Proteomes" id="UP000275012"/>
    </source>
</evidence>
<keyword evidence="1" id="KW-0472">Membrane</keyword>
<keyword evidence="3" id="KW-1185">Reference proteome</keyword>
<keyword evidence="1" id="KW-1133">Transmembrane helix</keyword>
<dbReference type="Proteomes" id="UP000275012">
    <property type="component" value="Unassembled WGS sequence"/>
</dbReference>
<dbReference type="EMBL" id="RFLY01000008">
    <property type="protein sequence ID" value="RMH93066.1"/>
    <property type="molecule type" value="Genomic_DNA"/>
</dbReference>
<accession>A0A3M2HTJ8</accession>
<feature type="transmembrane region" description="Helical" evidence="1">
    <location>
        <begin position="67"/>
        <end position="88"/>
    </location>
</feature>
<dbReference type="Pfam" id="PF04241">
    <property type="entry name" value="DUF423"/>
    <property type="match status" value="1"/>
</dbReference>
<feature type="transmembrane region" description="Helical" evidence="1">
    <location>
        <begin position="41"/>
        <end position="60"/>
    </location>
</feature>
<name>A0A3M2HTJ8_9GAMM</name>
<dbReference type="AlphaFoldDB" id="A0A3M2HTJ8"/>
<organism evidence="2 3">
    <name type="scientific">Solilutibacter pythonis</name>
    <dbReference type="NCBI Taxonomy" id="2483112"/>
    <lineage>
        <taxon>Bacteria</taxon>
        <taxon>Pseudomonadati</taxon>
        <taxon>Pseudomonadota</taxon>
        <taxon>Gammaproteobacteria</taxon>
        <taxon>Lysobacterales</taxon>
        <taxon>Lysobacteraceae</taxon>
        <taxon>Solilutibacter</taxon>
    </lineage>
</organism>
<evidence type="ECO:0000256" key="1">
    <source>
        <dbReference type="SAM" id="Phobius"/>
    </source>
</evidence>
<sequence>MRQRFWFGALGSLLAGVSVGLSAYAAHAGLAEQPKYWLQQAALFGFGHGVALAALAPLAVRRLAFAGLGCIVLGVLLFSGTLVLAALAGLPTRTAPFGGTLMMLGWLLHALGQWRK</sequence>